<keyword evidence="1" id="KW-1133">Transmembrane helix</keyword>
<evidence type="ECO:0000256" key="1">
    <source>
        <dbReference type="SAM" id="Phobius"/>
    </source>
</evidence>
<sequence>MRICLIISTKIYCQWAAQKFGVLLLVAAVTASIFGLTSGENSKDGADVAAFLCKSLFHWEQRATAGYHYTFVRRDSESLRNGFSVLATDTPYSSNVHDVLGDIYTKSSLGGSWAVRKPTSA</sequence>
<proteinExistence type="predicted"/>
<dbReference type="OrthoDB" id="10567908at2759"/>
<accession>A0A284SBU5</accession>
<protein>
    <submittedName>
        <fullName evidence="2">Uncharacterized protein</fullName>
    </submittedName>
</protein>
<evidence type="ECO:0000313" key="3">
    <source>
        <dbReference type="Proteomes" id="UP000219338"/>
    </source>
</evidence>
<reference evidence="3" key="1">
    <citation type="journal article" date="2017" name="Nat. Ecol. Evol.">
        <title>Genome expansion and lineage-specific genetic innovations in the forest pathogenic fungi Armillaria.</title>
        <authorList>
            <person name="Sipos G."/>
            <person name="Prasanna A.N."/>
            <person name="Walter M.C."/>
            <person name="O'Connor E."/>
            <person name="Balint B."/>
            <person name="Krizsan K."/>
            <person name="Kiss B."/>
            <person name="Hess J."/>
            <person name="Varga T."/>
            <person name="Slot J."/>
            <person name="Riley R."/>
            <person name="Boka B."/>
            <person name="Rigling D."/>
            <person name="Barry K."/>
            <person name="Lee J."/>
            <person name="Mihaltcheva S."/>
            <person name="LaButti K."/>
            <person name="Lipzen A."/>
            <person name="Waldron R."/>
            <person name="Moloney N.M."/>
            <person name="Sperisen C."/>
            <person name="Kredics L."/>
            <person name="Vagvoelgyi C."/>
            <person name="Patrignani A."/>
            <person name="Fitzpatrick D."/>
            <person name="Nagy I."/>
            <person name="Doyle S."/>
            <person name="Anderson J.B."/>
            <person name="Grigoriev I.V."/>
            <person name="Gueldener U."/>
            <person name="Muensterkoetter M."/>
            <person name="Nagy L.G."/>
        </authorList>
    </citation>
    <scope>NUCLEOTIDE SEQUENCE [LARGE SCALE GENOMIC DNA]</scope>
    <source>
        <strain evidence="3">C18/9</strain>
    </source>
</reference>
<organism evidence="2 3">
    <name type="scientific">Armillaria ostoyae</name>
    <name type="common">Armillaria root rot fungus</name>
    <dbReference type="NCBI Taxonomy" id="47428"/>
    <lineage>
        <taxon>Eukaryota</taxon>
        <taxon>Fungi</taxon>
        <taxon>Dikarya</taxon>
        <taxon>Basidiomycota</taxon>
        <taxon>Agaricomycotina</taxon>
        <taxon>Agaricomycetes</taxon>
        <taxon>Agaricomycetidae</taxon>
        <taxon>Agaricales</taxon>
        <taxon>Marasmiineae</taxon>
        <taxon>Physalacriaceae</taxon>
        <taxon>Armillaria</taxon>
    </lineage>
</organism>
<name>A0A284SBU5_ARMOS</name>
<dbReference type="Proteomes" id="UP000219338">
    <property type="component" value="Unassembled WGS sequence"/>
</dbReference>
<dbReference type="AlphaFoldDB" id="A0A284SBU5"/>
<keyword evidence="1" id="KW-0812">Transmembrane</keyword>
<gene>
    <name evidence="2" type="ORF">ARMOST_22080</name>
</gene>
<keyword evidence="3" id="KW-1185">Reference proteome</keyword>
<keyword evidence="1" id="KW-0472">Membrane</keyword>
<feature type="transmembrane region" description="Helical" evidence="1">
    <location>
        <begin position="20"/>
        <end position="37"/>
    </location>
</feature>
<dbReference type="EMBL" id="FUEG01000061">
    <property type="protein sequence ID" value="SJL18490.1"/>
    <property type="molecule type" value="Genomic_DNA"/>
</dbReference>
<evidence type="ECO:0000313" key="2">
    <source>
        <dbReference type="EMBL" id="SJL18490.1"/>
    </source>
</evidence>